<evidence type="ECO:0000259" key="10">
    <source>
        <dbReference type="PROSITE" id="PS50835"/>
    </source>
</evidence>
<organism evidence="11 12">
    <name type="scientific">Tachysurus vachellii</name>
    <name type="common">Darkbarbel catfish</name>
    <name type="synonym">Pelteobagrus vachellii</name>
    <dbReference type="NCBI Taxonomy" id="175792"/>
    <lineage>
        <taxon>Eukaryota</taxon>
        <taxon>Metazoa</taxon>
        <taxon>Chordata</taxon>
        <taxon>Craniata</taxon>
        <taxon>Vertebrata</taxon>
        <taxon>Euteleostomi</taxon>
        <taxon>Actinopterygii</taxon>
        <taxon>Neopterygii</taxon>
        <taxon>Teleostei</taxon>
        <taxon>Ostariophysi</taxon>
        <taxon>Siluriformes</taxon>
        <taxon>Bagridae</taxon>
        <taxon>Tachysurus</taxon>
    </lineage>
</organism>
<evidence type="ECO:0000256" key="6">
    <source>
        <dbReference type="ARBA" id="ARBA00023157"/>
    </source>
</evidence>
<accession>A0AA88NT75</accession>
<dbReference type="GO" id="GO:0002376">
    <property type="term" value="P:immune system process"/>
    <property type="evidence" value="ECO:0007669"/>
    <property type="project" value="UniProtKB-KW"/>
</dbReference>
<feature type="transmembrane region" description="Helical" evidence="8">
    <location>
        <begin position="210"/>
        <end position="233"/>
    </location>
</feature>
<keyword evidence="4" id="KW-0391">Immunity</keyword>
<proteinExistence type="predicted"/>
<dbReference type="InterPro" id="IPR013783">
    <property type="entry name" value="Ig-like_fold"/>
</dbReference>
<evidence type="ECO:0000256" key="1">
    <source>
        <dbReference type="ARBA" id="ARBA00004236"/>
    </source>
</evidence>
<dbReference type="InterPro" id="IPR003599">
    <property type="entry name" value="Ig_sub"/>
</dbReference>
<feature type="signal peptide" evidence="9">
    <location>
        <begin position="1"/>
        <end position="19"/>
    </location>
</feature>
<protein>
    <recommendedName>
        <fullName evidence="10">Ig-like domain-containing protein</fullName>
    </recommendedName>
</protein>
<feature type="domain" description="Ig-like" evidence="10">
    <location>
        <begin position="1"/>
        <end position="90"/>
    </location>
</feature>
<evidence type="ECO:0000256" key="9">
    <source>
        <dbReference type="SAM" id="SignalP"/>
    </source>
</evidence>
<feature type="chain" id="PRO_5041642387" description="Ig-like domain-containing protein" evidence="9">
    <location>
        <begin position="20"/>
        <end position="282"/>
    </location>
</feature>
<evidence type="ECO:0000313" key="12">
    <source>
        <dbReference type="Proteomes" id="UP001187315"/>
    </source>
</evidence>
<dbReference type="SUPFAM" id="SSF48726">
    <property type="entry name" value="Immunoglobulin"/>
    <property type="match status" value="2"/>
</dbReference>
<dbReference type="PROSITE" id="PS50835">
    <property type="entry name" value="IG_LIKE"/>
    <property type="match status" value="2"/>
</dbReference>
<evidence type="ECO:0000256" key="3">
    <source>
        <dbReference type="ARBA" id="ARBA00022729"/>
    </source>
</evidence>
<evidence type="ECO:0000256" key="2">
    <source>
        <dbReference type="ARBA" id="ARBA00022475"/>
    </source>
</evidence>
<keyword evidence="3 9" id="KW-0732">Signal</keyword>
<dbReference type="InterPro" id="IPR036179">
    <property type="entry name" value="Ig-like_dom_sf"/>
</dbReference>
<keyword evidence="7" id="KW-0325">Glycoprotein</keyword>
<dbReference type="Gene3D" id="2.60.40.10">
    <property type="entry name" value="Immunoglobulins"/>
    <property type="match status" value="2"/>
</dbReference>
<gene>
    <name evidence="11" type="ORF">Q7C36_003552</name>
</gene>
<dbReference type="EMBL" id="JAVHJS010000003">
    <property type="protein sequence ID" value="KAK2864398.1"/>
    <property type="molecule type" value="Genomic_DNA"/>
</dbReference>
<dbReference type="Proteomes" id="UP001187315">
    <property type="component" value="Unassembled WGS sequence"/>
</dbReference>
<dbReference type="PANTHER" id="PTHR19433">
    <property type="entry name" value="T-CELL RECEPTOR ALPHA CHAIN V REGION-RELATED"/>
    <property type="match status" value="1"/>
</dbReference>
<dbReference type="SMART" id="SM00409">
    <property type="entry name" value="IG"/>
    <property type="match status" value="2"/>
</dbReference>
<keyword evidence="12" id="KW-1185">Reference proteome</keyword>
<keyword evidence="2" id="KW-1003">Cell membrane</keyword>
<feature type="domain" description="Ig-like" evidence="10">
    <location>
        <begin position="98"/>
        <end position="203"/>
    </location>
</feature>
<evidence type="ECO:0000256" key="8">
    <source>
        <dbReference type="SAM" id="Phobius"/>
    </source>
</evidence>
<dbReference type="InterPro" id="IPR052051">
    <property type="entry name" value="TCR_complex_component"/>
</dbReference>
<dbReference type="AlphaFoldDB" id="A0AA88NT75"/>
<dbReference type="GO" id="GO:0005886">
    <property type="term" value="C:plasma membrane"/>
    <property type="evidence" value="ECO:0007669"/>
    <property type="project" value="UniProtKB-SubCell"/>
</dbReference>
<name>A0AA88NT75_TACVA</name>
<evidence type="ECO:0000256" key="5">
    <source>
        <dbReference type="ARBA" id="ARBA00023136"/>
    </source>
</evidence>
<evidence type="ECO:0000256" key="7">
    <source>
        <dbReference type="ARBA" id="ARBA00023180"/>
    </source>
</evidence>
<reference evidence="11" key="1">
    <citation type="submission" date="2023-08" db="EMBL/GenBank/DDBJ databases">
        <title>Pelteobagrus vachellii genome.</title>
        <authorList>
            <person name="Liu H."/>
        </authorList>
    </citation>
    <scope>NUCLEOTIDE SEQUENCE</scope>
    <source>
        <strain evidence="11">PRFRI_2022a</strain>
        <tissue evidence="11">Muscle</tissue>
    </source>
</reference>
<keyword evidence="5 8" id="KW-0472">Membrane</keyword>
<evidence type="ECO:0000313" key="11">
    <source>
        <dbReference type="EMBL" id="KAK2864398.1"/>
    </source>
</evidence>
<keyword evidence="6" id="KW-1015">Disulfide bond</keyword>
<evidence type="ECO:0000256" key="4">
    <source>
        <dbReference type="ARBA" id="ARBA00022859"/>
    </source>
</evidence>
<sequence length="282" mass="30917">MITLSVALSLLTSVIKIKSREDASIKCGVSSDKANLFWFKQSFGKLPQLVGRALGKDIRLNDGRFSVSDVKLFNLNIKNVKEEYTGTYICVEMLGTSPDFTSGTLLVVEDEEMKRFPPVLENGESLTLQCSVQAINSSCEEPSVYWFRTGPGESDPGIIYTHGNTSDECKKSSEAGSPPQSCVYTLPKRKLTTSDKETVYCAVAECKNIWVLPLIASNIFSVIVISLLVGVLYKNHRKDASSNNHQIPTNQTAADVLNYAAVSFATKPSSSRTSRAKSHEDV</sequence>
<dbReference type="InterPro" id="IPR007110">
    <property type="entry name" value="Ig-like_dom"/>
</dbReference>
<comment type="subcellular location">
    <subcellularLocation>
        <location evidence="1">Cell membrane</location>
    </subcellularLocation>
</comment>
<keyword evidence="8" id="KW-1133">Transmembrane helix</keyword>
<dbReference type="GO" id="GO:0009617">
    <property type="term" value="P:response to bacterium"/>
    <property type="evidence" value="ECO:0007669"/>
    <property type="project" value="TreeGrafter"/>
</dbReference>
<comment type="caution">
    <text evidence="11">The sequence shown here is derived from an EMBL/GenBank/DDBJ whole genome shotgun (WGS) entry which is preliminary data.</text>
</comment>
<dbReference type="PANTHER" id="PTHR19433:SF133">
    <property type="entry name" value="IMMUNE-TYPE RECEPTOR 5 PRECURSOR-RELATED"/>
    <property type="match status" value="1"/>
</dbReference>
<keyword evidence="8" id="KW-0812">Transmembrane</keyword>